<dbReference type="InterPro" id="IPR002930">
    <property type="entry name" value="GCV_H"/>
</dbReference>
<feature type="domain" description="Lipoyl-binding" evidence="5">
    <location>
        <begin position="24"/>
        <end position="106"/>
    </location>
</feature>
<dbReference type="PROSITE" id="PS50968">
    <property type="entry name" value="BIOTINYL_LIPOYL"/>
    <property type="match status" value="1"/>
</dbReference>
<proteinExistence type="inferred from homology"/>
<evidence type="ECO:0000256" key="4">
    <source>
        <dbReference type="PIRSR" id="PIRSR617453-50"/>
    </source>
</evidence>
<name>A0A0F6W5T5_9BACT</name>
<dbReference type="AlphaFoldDB" id="A0A0F6W5T5"/>
<dbReference type="GO" id="GO:0005829">
    <property type="term" value="C:cytosol"/>
    <property type="evidence" value="ECO:0007669"/>
    <property type="project" value="TreeGrafter"/>
</dbReference>
<keyword evidence="2 3" id="KW-0450">Lipoyl</keyword>
<dbReference type="OrthoDB" id="9796712at2"/>
<dbReference type="PANTHER" id="PTHR11715:SF3">
    <property type="entry name" value="GLYCINE CLEAVAGE SYSTEM H PROTEIN-RELATED"/>
    <property type="match status" value="1"/>
</dbReference>
<dbReference type="NCBIfam" id="TIGR00527">
    <property type="entry name" value="gcvH"/>
    <property type="match status" value="1"/>
</dbReference>
<dbReference type="InterPro" id="IPR003016">
    <property type="entry name" value="2-oxoA_DH_lipoyl-BS"/>
</dbReference>
<accession>A0A0F6W5T5</accession>
<dbReference type="EMBL" id="CP011125">
    <property type="protein sequence ID" value="AKF08008.1"/>
    <property type="molecule type" value="Genomic_DNA"/>
</dbReference>
<dbReference type="CDD" id="cd06848">
    <property type="entry name" value="GCS_H"/>
    <property type="match status" value="1"/>
</dbReference>
<dbReference type="PANTHER" id="PTHR11715">
    <property type="entry name" value="GLYCINE CLEAVAGE SYSTEM H PROTEIN"/>
    <property type="match status" value="1"/>
</dbReference>
<dbReference type="NCBIfam" id="NF002270">
    <property type="entry name" value="PRK01202.1"/>
    <property type="match status" value="1"/>
</dbReference>
<keyword evidence="7" id="KW-1185">Reference proteome</keyword>
<comment type="cofactor">
    <cofactor evidence="3">
        <name>(R)-lipoate</name>
        <dbReference type="ChEBI" id="CHEBI:83088"/>
    </cofactor>
    <text evidence="3">Binds 1 lipoyl cofactor covalently.</text>
</comment>
<evidence type="ECO:0000259" key="5">
    <source>
        <dbReference type="PROSITE" id="PS50968"/>
    </source>
</evidence>
<comment type="similarity">
    <text evidence="1 3">Belongs to the GcvH family.</text>
</comment>
<dbReference type="Gene3D" id="2.40.50.100">
    <property type="match status" value="1"/>
</dbReference>
<dbReference type="InterPro" id="IPR000089">
    <property type="entry name" value="Biotin_lipoyl"/>
</dbReference>
<reference evidence="6 7" key="1">
    <citation type="submission" date="2015-03" db="EMBL/GenBank/DDBJ databases">
        <title>Genome assembly of Sandaracinus amylolyticus DSM 53668.</title>
        <authorList>
            <person name="Sharma G."/>
            <person name="Subramanian S."/>
        </authorList>
    </citation>
    <scope>NUCLEOTIDE SEQUENCE [LARGE SCALE GENOMIC DNA]</scope>
    <source>
        <strain evidence="6 7">DSM 53668</strain>
    </source>
</reference>
<dbReference type="InterPro" id="IPR033753">
    <property type="entry name" value="GCV_H/Fam206"/>
</dbReference>
<comment type="function">
    <text evidence="3">The glycine cleavage system catalyzes the degradation of glycine. The H protein shuttles the methylamine group of glycine from the P protein to the T protein.</text>
</comment>
<dbReference type="HAMAP" id="MF_00272">
    <property type="entry name" value="GcvH"/>
    <property type="match status" value="1"/>
</dbReference>
<dbReference type="PROSITE" id="PS00189">
    <property type="entry name" value="LIPOYL"/>
    <property type="match status" value="1"/>
</dbReference>
<dbReference type="STRING" id="927083.DB32_005157"/>
<evidence type="ECO:0000256" key="2">
    <source>
        <dbReference type="ARBA" id="ARBA00022823"/>
    </source>
</evidence>
<organism evidence="6 7">
    <name type="scientific">Sandaracinus amylolyticus</name>
    <dbReference type="NCBI Taxonomy" id="927083"/>
    <lineage>
        <taxon>Bacteria</taxon>
        <taxon>Pseudomonadati</taxon>
        <taxon>Myxococcota</taxon>
        <taxon>Polyangia</taxon>
        <taxon>Polyangiales</taxon>
        <taxon>Sandaracinaceae</taxon>
        <taxon>Sandaracinus</taxon>
    </lineage>
</organism>
<dbReference type="KEGG" id="samy:DB32_005157"/>
<dbReference type="GO" id="GO:0019464">
    <property type="term" value="P:glycine decarboxylation via glycine cleavage system"/>
    <property type="evidence" value="ECO:0007669"/>
    <property type="project" value="UniProtKB-UniRule"/>
</dbReference>
<dbReference type="GO" id="GO:0005960">
    <property type="term" value="C:glycine cleavage complex"/>
    <property type="evidence" value="ECO:0007669"/>
    <property type="project" value="InterPro"/>
</dbReference>
<dbReference type="RefSeq" id="WP_053235198.1">
    <property type="nucleotide sequence ID" value="NZ_CP011125.1"/>
</dbReference>
<dbReference type="InterPro" id="IPR017453">
    <property type="entry name" value="GCV_H_sub"/>
</dbReference>
<protein>
    <recommendedName>
        <fullName evidence="3">Glycine cleavage system H protein</fullName>
    </recommendedName>
</protein>
<feature type="modified residue" description="N6-lipoyllysine" evidence="3 4">
    <location>
        <position position="65"/>
    </location>
</feature>
<dbReference type="InterPro" id="IPR011053">
    <property type="entry name" value="Single_hybrid_motif"/>
</dbReference>
<dbReference type="GO" id="GO:0009249">
    <property type="term" value="P:protein lipoylation"/>
    <property type="evidence" value="ECO:0007669"/>
    <property type="project" value="TreeGrafter"/>
</dbReference>
<evidence type="ECO:0000256" key="1">
    <source>
        <dbReference type="ARBA" id="ARBA00009249"/>
    </source>
</evidence>
<evidence type="ECO:0000256" key="3">
    <source>
        <dbReference type="HAMAP-Rule" id="MF_00272"/>
    </source>
</evidence>
<dbReference type="SUPFAM" id="SSF51230">
    <property type="entry name" value="Single hybrid motif"/>
    <property type="match status" value="1"/>
</dbReference>
<sequence>MASYPSDLKYTKDHEWARLEADGTVRVGVTAYAVEQLGDVTLVDLPKVGTKLEEHGRFGDIESVKTVSELFSPIAGEVVAVNDALDGKPELVNEGPYDKGWMIAIKPAGGLDGLMDAAAYEAFLGTLDH</sequence>
<gene>
    <name evidence="3" type="primary">gcvH</name>
    <name evidence="6" type="ORF">DB32_005157</name>
</gene>
<evidence type="ECO:0000313" key="6">
    <source>
        <dbReference type="EMBL" id="AKF08008.1"/>
    </source>
</evidence>
<evidence type="ECO:0000313" key="7">
    <source>
        <dbReference type="Proteomes" id="UP000034883"/>
    </source>
</evidence>
<dbReference type="Proteomes" id="UP000034883">
    <property type="component" value="Chromosome"/>
</dbReference>
<comment type="subunit">
    <text evidence="3">The glycine cleavage system is composed of four proteins: P, T, L and H.</text>
</comment>
<dbReference type="Pfam" id="PF01597">
    <property type="entry name" value="GCV_H"/>
    <property type="match status" value="1"/>
</dbReference>